<keyword evidence="9" id="KW-1185">Reference proteome</keyword>
<dbReference type="GO" id="GO:0050660">
    <property type="term" value="F:flavin adenine dinucleotide binding"/>
    <property type="evidence" value="ECO:0007669"/>
    <property type="project" value="InterPro"/>
</dbReference>
<evidence type="ECO:0000256" key="2">
    <source>
        <dbReference type="ARBA" id="ARBA00009347"/>
    </source>
</evidence>
<evidence type="ECO:0000259" key="6">
    <source>
        <dbReference type="Pfam" id="PF00441"/>
    </source>
</evidence>
<keyword evidence="5" id="KW-0560">Oxidoreductase</keyword>
<dbReference type="Gene3D" id="1.10.540.10">
    <property type="entry name" value="Acyl-CoA dehydrogenase/oxidase, N-terminal domain"/>
    <property type="match status" value="1"/>
</dbReference>
<dbReference type="EMBL" id="BMML01000003">
    <property type="protein sequence ID" value="GGM98543.1"/>
    <property type="molecule type" value="Genomic_DNA"/>
</dbReference>
<evidence type="ECO:0000259" key="7">
    <source>
        <dbReference type="Pfam" id="PF02771"/>
    </source>
</evidence>
<dbReference type="Pfam" id="PF00441">
    <property type="entry name" value="Acyl-CoA_dh_1"/>
    <property type="match status" value="1"/>
</dbReference>
<evidence type="ECO:0000256" key="4">
    <source>
        <dbReference type="ARBA" id="ARBA00022827"/>
    </source>
</evidence>
<keyword evidence="4" id="KW-0274">FAD</keyword>
<comment type="similarity">
    <text evidence="2">Belongs to the acyl-CoA dehydrogenase family.</text>
</comment>
<evidence type="ECO:0000256" key="3">
    <source>
        <dbReference type="ARBA" id="ARBA00022630"/>
    </source>
</evidence>
<dbReference type="SUPFAM" id="SSF56645">
    <property type="entry name" value="Acyl-CoA dehydrogenase NM domain-like"/>
    <property type="match status" value="1"/>
</dbReference>
<dbReference type="InterPro" id="IPR009100">
    <property type="entry name" value="AcylCoA_DH/oxidase_NM_dom_sf"/>
</dbReference>
<comment type="cofactor">
    <cofactor evidence="1">
        <name>FAD</name>
        <dbReference type="ChEBI" id="CHEBI:57692"/>
    </cofactor>
</comment>
<dbReference type="PANTHER" id="PTHR43884:SF20">
    <property type="entry name" value="ACYL-COA DEHYDROGENASE FADE28"/>
    <property type="match status" value="1"/>
</dbReference>
<feature type="domain" description="Acyl-CoA dehydrogenase/oxidase C-terminal" evidence="6">
    <location>
        <begin position="207"/>
        <end position="339"/>
    </location>
</feature>
<dbReference type="Gene3D" id="1.20.140.10">
    <property type="entry name" value="Butyryl-CoA Dehydrogenase, subunit A, domain 3"/>
    <property type="match status" value="1"/>
</dbReference>
<comment type="caution">
    <text evidence="8">The sequence shown here is derived from an EMBL/GenBank/DDBJ whole genome shotgun (WGS) entry which is preliminary data.</text>
</comment>
<dbReference type="Pfam" id="PF02771">
    <property type="entry name" value="Acyl-CoA_dh_N"/>
    <property type="match status" value="1"/>
</dbReference>
<organism evidence="8 9">
    <name type="scientific">Streptomyces fuscichromogenes</name>
    <dbReference type="NCBI Taxonomy" id="1324013"/>
    <lineage>
        <taxon>Bacteria</taxon>
        <taxon>Bacillati</taxon>
        <taxon>Actinomycetota</taxon>
        <taxon>Actinomycetes</taxon>
        <taxon>Kitasatosporales</taxon>
        <taxon>Streptomycetaceae</taxon>
        <taxon>Streptomyces</taxon>
    </lineage>
</organism>
<dbReference type="Proteomes" id="UP000653411">
    <property type="component" value="Unassembled WGS sequence"/>
</dbReference>
<dbReference type="InterPro" id="IPR036250">
    <property type="entry name" value="AcylCo_DH-like_C"/>
</dbReference>
<dbReference type="SUPFAM" id="SSF47203">
    <property type="entry name" value="Acyl-CoA dehydrogenase C-terminal domain-like"/>
    <property type="match status" value="1"/>
</dbReference>
<dbReference type="GO" id="GO:0003995">
    <property type="term" value="F:acyl-CoA dehydrogenase activity"/>
    <property type="evidence" value="ECO:0007669"/>
    <property type="project" value="TreeGrafter"/>
</dbReference>
<evidence type="ECO:0000256" key="5">
    <source>
        <dbReference type="ARBA" id="ARBA00023002"/>
    </source>
</evidence>
<accession>A0A918CNY3</accession>
<dbReference type="InterPro" id="IPR037069">
    <property type="entry name" value="AcylCoA_DH/ox_N_sf"/>
</dbReference>
<evidence type="ECO:0000313" key="8">
    <source>
        <dbReference type="EMBL" id="GGM98543.1"/>
    </source>
</evidence>
<evidence type="ECO:0000256" key="1">
    <source>
        <dbReference type="ARBA" id="ARBA00001974"/>
    </source>
</evidence>
<dbReference type="AlphaFoldDB" id="A0A918CNY3"/>
<gene>
    <name evidence="8" type="ORF">GCM10011578_019460</name>
</gene>
<reference evidence="8" key="2">
    <citation type="submission" date="2020-09" db="EMBL/GenBank/DDBJ databases">
        <authorList>
            <person name="Sun Q."/>
            <person name="Zhou Y."/>
        </authorList>
    </citation>
    <scope>NUCLEOTIDE SEQUENCE</scope>
    <source>
        <strain evidence="8">CGMCC 4.7110</strain>
    </source>
</reference>
<keyword evidence="3" id="KW-0285">Flavoprotein</keyword>
<evidence type="ECO:0000313" key="9">
    <source>
        <dbReference type="Proteomes" id="UP000653411"/>
    </source>
</evidence>
<dbReference type="PANTHER" id="PTHR43884">
    <property type="entry name" value="ACYL-COA DEHYDROGENASE"/>
    <property type="match status" value="1"/>
</dbReference>
<sequence>MEGFELRRQDFSLNAEQLAVREAFGDFFRKECRPSVVREAEPLGFDTGLWRRLLDMGAAAMALPETVGGHGATLVDLALVAEEQGRTVAPVPLVAHTVATRLLARAGAPGDVLAAAASGERLVTLALQPAAVGRRQLLPEGAIARDVVAWTPKGLALYSAGRPGTHLRNQGSTALAWWDPGAADKRVELITGPEAFALFGTAVAEWKLLTAAALVGIADSALSLGVEFAKTRRTLGVPIGSLQGVSFPLADVATAVAGARNLVWKAAWFAEYEPASRPELPLAAFDCAARTATDATRVSVHVQGGLGFTVEADISLFFLRAKGWSALGGDPGEDRKRIASARLRVV</sequence>
<protein>
    <submittedName>
        <fullName evidence="8">Acyl-CoA dehydrogenase</fullName>
    </submittedName>
</protein>
<feature type="domain" description="Acyl-CoA dehydrogenase/oxidase N-terminal" evidence="7">
    <location>
        <begin position="15"/>
        <end position="107"/>
    </location>
</feature>
<proteinExistence type="inferred from homology"/>
<reference evidence="8" key="1">
    <citation type="journal article" date="2014" name="Int. J. Syst. Evol. Microbiol.">
        <title>Complete genome sequence of Corynebacterium casei LMG S-19264T (=DSM 44701T), isolated from a smear-ripened cheese.</title>
        <authorList>
            <consortium name="US DOE Joint Genome Institute (JGI-PGF)"/>
            <person name="Walter F."/>
            <person name="Albersmeier A."/>
            <person name="Kalinowski J."/>
            <person name="Ruckert C."/>
        </authorList>
    </citation>
    <scope>NUCLEOTIDE SEQUENCE</scope>
    <source>
        <strain evidence="8">CGMCC 4.7110</strain>
    </source>
</reference>
<name>A0A918CNY3_9ACTN</name>
<dbReference type="InterPro" id="IPR009075">
    <property type="entry name" value="AcylCo_DH/oxidase_C"/>
</dbReference>
<dbReference type="InterPro" id="IPR013786">
    <property type="entry name" value="AcylCoA_DH/ox_N"/>
</dbReference>